<dbReference type="Proteomes" id="UP000635142">
    <property type="component" value="Unassembled WGS sequence"/>
</dbReference>
<dbReference type="SUPFAM" id="SSF81442">
    <property type="entry name" value="Cytochrome c oxidase subunit I-like"/>
    <property type="match status" value="1"/>
</dbReference>
<keyword evidence="3" id="KW-1185">Reference proteome</keyword>
<dbReference type="InterPro" id="IPR036927">
    <property type="entry name" value="Cyt_c_oxase-like_su1_sf"/>
</dbReference>
<keyword evidence="1" id="KW-0472">Membrane</keyword>
<evidence type="ECO:0000313" key="2">
    <source>
        <dbReference type="EMBL" id="MBD3663772.1"/>
    </source>
</evidence>
<reference evidence="2" key="1">
    <citation type="submission" date="2020-08" db="EMBL/GenBank/DDBJ databases">
        <title>Sulfitobacter aestuariivivens sp. nov., isolated from a tidal flat.</title>
        <authorList>
            <person name="Park S."/>
            <person name="Yoon J.-H."/>
        </authorList>
    </citation>
    <scope>NUCLEOTIDE SEQUENCE</scope>
    <source>
        <strain evidence="2">TSTF-M16</strain>
    </source>
</reference>
<feature type="transmembrane region" description="Helical" evidence="1">
    <location>
        <begin position="67"/>
        <end position="88"/>
    </location>
</feature>
<keyword evidence="1" id="KW-0812">Transmembrane</keyword>
<keyword evidence="1" id="KW-1133">Transmembrane helix</keyword>
<dbReference type="Gene3D" id="1.20.210.10">
    <property type="entry name" value="Cytochrome c oxidase-like, subunit I domain"/>
    <property type="match status" value="1"/>
</dbReference>
<feature type="transmembrane region" description="Helical" evidence="1">
    <location>
        <begin position="100"/>
        <end position="120"/>
    </location>
</feature>
<protein>
    <recommendedName>
        <fullName evidence="4">Cytochrome oxidase subunit I profile domain-containing protein</fullName>
    </recommendedName>
</protein>
<sequence length="173" mass="19043">MIYIAVPIVILLPQLWAAWRGKGAALRVLLLLASLVAASGALVLLLNRTFTTPTADNGGLHDTYYVVVHYHYILSFVMALAALALLLWSADTPHRPLPRITGWLASLMALSMTVLLLQLFSTLSADRIETATTGALPRLQWIANLTFSGTFLILSGFAFLHLFHRLNDWSKST</sequence>
<evidence type="ECO:0000313" key="3">
    <source>
        <dbReference type="Proteomes" id="UP000635142"/>
    </source>
</evidence>
<proteinExistence type="predicted"/>
<name>A0A927HDJ4_9RHOB</name>
<accession>A0A927HDJ4</accession>
<comment type="caution">
    <text evidence="2">The sequence shown here is derived from an EMBL/GenBank/DDBJ whole genome shotgun (WGS) entry which is preliminary data.</text>
</comment>
<dbReference type="EMBL" id="JACTAG010000001">
    <property type="protein sequence ID" value="MBD3663772.1"/>
    <property type="molecule type" value="Genomic_DNA"/>
</dbReference>
<gene>
    <name evidence="2" type="ORF">H9Q16_07555</name>
</gene>
<feature type="transmembrane region" description="Helical" evidence="1">
    <location>
        <begin position="141"/>
        <end position="163"/>
    </location>
</feature>
<dbReference type="RefSeq" id="WP_191074707.1">
    <property type="nucleotide sequence ID" value="NZ_JACTAG010000001.1"/>
</dbReference>
<organism evidence="2 3">
    <name type="scientific">Sulfitobacter aestuariivivens</name>
    <dbReference type="NCBI Taxonomy" id="2766981"/>
    <lineage>
        <taxon>Bacteria</taxon>
        <taxon>Pseudomonadati</taxon>
        <taxon>Pseudomonadota</taxon>
        <taxon>Alphaproteobacteria</taxon>
        <taxon>Rhodobacterales</taxon>
        <taxon>Roseobacteraceae</taxon>
        <taxon>Sulfitobacter</taxon>
    </lineage>
</organism>
<dbReference type="AlphaFoldDB" id="A0A927HDJ4"/>
<evidence type="ECO:0008006" key="4">
    <source>
        <dbReference type="Google" id="ProtNLM"/>
    </source>
</evidence>
<feature type="transmembrane region" description="Helical" evidence="1">
    <location>
        <begin position="27"/>
        <end position="46"/>
    </location>
</feature>
<evidence type="ECO:0000256" key="1">
    <source>
        <dbReference type="SAM" id="Phobius"/>
    </source>
</evidence>